<evidence type="ECO:0000313" key="1">
    <source>
        <dbReference type="EMBL" id="KAH9739697.1"/>
    </source>
</evidence>
<protein>
    <submittedName>
        <fullName evidence="1">Auxin transport protein BIG</fullName>
    </submittedName>
</protein>
<name>A0ACB8K5K7_CITSI</name>
<sequence length="5145" mass="571763">MAEEEKHLMDLCQFLSDATTTNISPLDFIYRLRSDDSLRLGLKLFLSVLKHAVHPIKNDDVRDEEESRSDSINDKKLGFQSWTCDQVHAVTSLGHVIASASRSLAVEQAGPVIVAVMQELLEFAVCYLERSEFDNDDFSVQIHVTYPYGLMFNSAISSLDGSIFNHMGQLLEIVLIGGTDKVIEQVQLYPVNSLVQLLPIVSTDCDDIVLDDQINCCLQGGVTCSREEKPLDRLVMALASECMQPDRQASASSGPTSHQDMNNLVFLSQHWAVSHVECIRRLILLCKKLIELPDMFDEKVAGTSFRRRLSFSLRIMKLLGSLVKDMPYVKYDALILHAIASFADVLPSLFQPCFEFANNHCAAEGSFESIILLLLEEFLHIVQVIFCSGNFFQNIRACIMASILDNLDPSIWRYDNSSANLKVPLAYFPRTVLYILKLLQDLKRQAYQALDIKEFDREHSSDGADALIDSPSCHVHHEKVPLLKKFTVEELVKIIFPSSTKWVDNLMHLLFFLHSEGIKLRLKVERSHTSSRSNCTSELENTVCHEDEALFGNLFSEGSRSIGSSDGYDQPAIAVTCSSSNCNMPMQAAVELLSFLKLCLFSHDWIPNVFEDGCKKLSRNHIDILLSLLNCQGCCTEDKTSVGFTAPHGERKNGEIHQLCYELLNNLLTCHAFSDSLEAHLVECILNVESGVFVYNDQTLMLLARTLFCRVGLAGCNLRTKIYQRFVDFIVGKAKAVSSKCPSLKELLETLPSALHMEILLIAFYLSSEEEKAMLANLIFSSLRAVDVSPEGFYSTQLSCWALPVSRLIFLLRHMIFYPHNCPPSLLLDLRSKLREAPTCVSHMPSNAHDHLSSWASIAVKSVMGASVEEEPVISNLINQLIDTAILPPLLSTDEPAIQSLCLNWGDMRETFSWILGLWKGRKAAAVEDLIVERYIFSLSWDIPTMGVTLDRQPSLLWESQTLDASNLGYFFLLSHLVPDQLNIAAKGQAFPGVVVSVLQHLHAAHTPESIDELGWDFLRNGSWLSLVLSLLNGGIQRYCMKNKVPGVGSLQTENTSWDTDYIIVADGLICSLIETGQVVVLFRWLSTLLSRYLQAYQKAFLATFDNSQCDANQFASLLLLKHSGLEKCLEDELLEKIGIRSSQLESVFHLLLKVDEVVDKRALGILSKVFWECMLHGLPSHIRTPSGIFLSCVLSIRAIISALDGLLRMETLQVNVSLETEVLHQILDSVMVIKFDKIFESLHEKCATIYCNLSAGLELADYSELFLMKNMEGYLTDISSREVSDSSILEWVVAKTIDTMDVLRKDPQKSLIFKFYLGAEDVAQQVKELYSLQRGDVLVLIDSLDSCYSELVNQKVLNFFVDLLSGDLCVFLKQKIQKKFLGMDLLPLSKWLAKRLLGSKMEMLGGVSSAKGTSVSLRESTMSFLLSLVSSPEDSQSRELHNHLFEAVLISLETAFTQFDIHIAKSYFHFVVQISRGENSAKQLLKRIVMLMDKLAGDERLLPGLKFLFGFLANVLGDCGSFKSIPERPSGKSLSGNSLIASSVASRPVGSRKNSDTLVLCASQEGGSLPLECDATSVDEDEDDGTSDGDIASIDKDEEDDPNSERALASKVCTFTSSGSNFMEQHWYFCYTCDLTVSKGCCSVCAKVCHRGHRVVYSRSSRFFCDCGAGGVRGSSCQCLKPRKYTGSDSASSRAASNFQSFLPFTEDADQLPESDSDLDEDASTDTDISSLRLSIPRELQDGIAKLLEELDLEGRVLKLCSSLLPSITIRREANVSKDRQIILGNDKVLSYGVDLLQLKKAYKSGSLDLKIKADYSSARELKSHLASGSLVKSLLSVSSRGRLAVGEGDKVAIFDVGQLIGQATIQPVTADKTNVKPLSRNIVRFEIVHLAFNSIVENYLTVAGYEDCQVLTLNPRGEVTDRLAIELALQGAYIRRVDWVPGSPVQLMVVTNKFVKIYDLSQDNISPLHYFTLPDDMIVDATLVIASRGKMFLIVLSECGSLYRLELSVEGNVGATPLKEIIQFNDREIHAKGLSLYFSSTYKLLFLSFQDGTTLVGRLSPNAASLSEVSYVFEEQDAKLRSAGLHRWKELLASSGLFFCFSSLKSNAAVAVSLGTNELIAQNMRHAAGSTSPLVGVTAYKPLSKDKVHCLVLHDDGSLQIYSHVPHGVDAATSVTAEKVKKLGSNILNNKAYAGTKPEFPLDFFEKTVCITADVKLGGDAIRNGDSEGAKQSLASEDGYVESPSPAGFKISVSNSNPDIVMVGFRVHVGNNSANHIPSEISLFQRTIKLDEGMRSWYDIPFTVAESLLADEEFTISVGPTVNGSALPRIDLLEVYGRAKDEFGWKEKMDAVLDMEARVLGSNSLLAGSGRKCRSMQSAPIQEQVVADGLKLLSRFYPLYRSQEEEVEGVLAKLKCKQFLETIFESDREPLMQTAACCILQAVFPKKETYYQIKDTMRLLGVVKSTSVLSSRLGVGGSTGGWIIEEFTAQMRAVSKIALHRRSNLASFLDANGPELIDGLMLVLWGILDFEQPDTQTMNNIVISSVELIYSYAECLSLHVKDTAGRTVGPAVELFKKLLFFPNEAVQASSSLAISSRLLQVPFPKQTMLGADDMADNAVSTSAPAETPSRNTQIVIEEDSITSSVQYCCDGCATVPILRRRWHCTICPDFDLCEACYEVLDADRLAPPHSRDHPMTAIPIEVESLGGDGNEIHFSDDVSDSSMMPVRADVSMQDSAPSIHVLDPNESGEFSASMPDPVSISASKRAVNSLLLSELLEQLKGWMETTSGVRAIPVMQLFYRLSSAVGGPFIDSTKPDSLDLEKLIKWFLDEMNLNKPFVARTRSSFGEVAILVFMFFTLMLRNWHQPGSDSSLSKSSGNTDSRDKSSMLSSTSAVSQPPLDDQVKNDFASQLLRACSSLRNQAFVNYLMDILQQLVHVFKSPVNFESAQDLSAASGCGALLTVRRDLPVGNFSPFFSDSYAKAHRTDIFVDYHRLLLENSFRLLYTLVRPEKQDKNGEKEKVYKTSSAKDLKLDGYQDVLCSYINNPNTTFVRRYARRLFLHLCGSKTHYYSVRDSWQFSTEVKKLYKHVNKSGGFQNPIPYERSVKIVKCLSTMAEVAAARPRNWQKYCLRHGDVLPFLMKGVFYFAEESVIQTLKLLNLAFYSGKEMGQSSQKSEVGDSGTSSNKSGLHTLDSKKKKKAEDGESGSEKSYLDMEGVTDIFTEKGGDVLRQFIICFLLEWNSSSVRGEAKCVLYGAWHHGKHTFKETLLMNLLQKVKCLPMYGQNIVEYTELVTWLLGRVPENSSKQLSTELVDHCLTPDVIKCFFETLHSQNELIANHPNSRIYNTLSGLVEFDGYYLESEPCVACSSPEVPYSRMKLESLKSETKFTDNRIIVKCTGSYTIQTVTMNVHDARKSKSVKVLNLYYNNRPVADLSELKNNWSLWKRAKSCHLAFNQTELKVEFPIPITACNFMIELDSFYENLQALSLEPLQCPRCSRPVTDKHGICGNCHENAYQCRQCRNINYENLDSFLCNECGYSKYGRFEFNFMAKPSFTFDNMENDEDMKKGLAAIESESENAHRRYQQLLGFKKPLLKIVSSIGENELDSQQKDSVQQMMVSLPGPSCKINRKIALLGVLYGEKCKAAFDSVSKSVQTLQGLRWVLMNYLHQKQSDNAMAASRFVVSRSPNNCYGCATTFVTQCLEILQVLAKHPSSRKQLVAAGILSELFENNIHQGPKSARVQARAVLCAFSEGDINAVTELNGLIQKKVMYCLEHHRSMDIAVATREELLLLSEVCSLADEFWESRLRVVFQLLFSSIKLGAKHPAISEHIILPCLRIVSQACTPPKPDTADKDQASAKTAAVVLLKDENSANTSGSFNGAVSGGKSVPEEKNWDVTNKTQDIQLLSYSEWEKGASYLDFVRRQYKVSQAVKSSGQRSRPQKHDYLALKYALKWKRRACKTARGDLSTFELGSWVTELVLSACSQSIRSEMSMLISLLCGQSPSRRFRLLNLLMGLLPATLAAGESASEYFELLFKMIDSEDARLFLTVRGSLTTICKLITQEVGNIQSLETSLHIDISQGFILHKLIELLGKFLEVPNIRSRFMRDNLLSEILEALIVIRGLIVQKTKLISDCNRLLKDLLDSLLLESSENKRQFIRACICGLQIHGEEKKGRACLFILEQLCNLICPSKPESVYLLVLNKAHTQEEFIRGSMTKNPYSSTEIGPLMRDVKNKICHQLDLLGLLEDDYGMELLVAGNIISLDLSIAQVYEQVWKKSSSQSSSAIANSTLLSSSAVTSARDCPPMTVTYRLQGLDGEATEPMIKELEEDREESQDPELEFAIAGAVREYGGLEILLGMIQHLRDDLKSNQEQLVAVLNLLMHCCKIRENRRALLRLGALGLLLETARRAFAVDAMEPAEGILLIVESLTLEANESDSINISQNVLTVTSEESGTGEQAKKIVLMFLERLCHPSGLKSNKQQRNTEMVARILPYLTYGEPAAMEALIQHFNPYLQDWGEFDRLQKLHEDNPKDENIAQQAAKQMFTVENFVRVSESLKTSSCGERLKDIILEKGITGVAVMHLRESFAVAGQAGYKSSPEWSLGLKLPSVPHILSMLRGLSMGHLATQRCIDEGGILPLLHALEGVSGENEIGARAENLLDTLSNKEGKGDGFLEEKVSMLRHATRDEMRRLALRKREQLLQGLGMRQELASDGGERIVVAQPILEGLEDVEEEEDGLACMVCREGYSLRPTDLLGVYSYSKRVNLGGGTSGSARGECVYTTVSYFNIIHFQCHQEAKRADAALKNPKKEWEGATLRNNESLCNSLFPVRGPSVPIAQYVRYVDQYWDNLNALGRADGSRLRLLTYDIVLMLARFATGASFSAESRGGGRESNSKFLPFMVQMARHLLEHGIPSQRHSLAKAVSTYVNSSMVDSKPSTPGTPSGGAEETVQFMMVNSLLSESYESWLQHRRAFLQRGIYHTYMQHTHGRSMARLSSSSTSTGKLESGSTSGGPATELGGADELLSIVRPILVYTGLIEQMQRFFKVKKSANAAPVKAEGTSKGSEGDDESGSLEGWEVVMKERLLNVKEMVGFSKELLSWLDEMDSATVLQEAFDIIGVLADVLSGGISRCEEFVNAAIDAGKG</sequence>
<dbReference type="EMBL" id="CM039175">
    <property type="protein sequence ID" value="KAH9739697.1"/>
    <property type="molecule type" value="Genomic_DNA"/>
</dbReference>
<proteinExistence type="predicted"/>
<comment type="caution">
    <text evidence="1">The sequence shown here is derived from an EMBL/GenBank/DDBJ whole genome shotgun (WGS) entry which is preliminary data.</text>
</comment>
<reference evidence="2" key="1">
    <citation type="journal article" date="2023" name="Hortic. Res.">
        <title>A chromosome-level phased genome enabling allele-level studies in sweet orange: a case study on citrus Huanglongbing tolerance.</title>
        <authorList>
            <person name="Wu B."/>
            <person name="Yu Q."/>
            <person name="Deng Z."/>
            <person name="Duan Y."/>
            <person name="Luo F."/>
            <person name="Gmitter F. Jr."/>
        </authorList>
    </citation>
    <scope>NUCLEOTIDE SEQUENCE [LARGE SCALE GENOMIC DNA]</scope>
    <source>
        <strain evidence="2">cv. Valencia</strain>
    </source>
</reference>
<evidence type="ECO:0000313" key="2">
    <source>
        <dbReference type="Proteomes" id="UP000829398"/>
    </source>
</evidence>
<keyword evidence="2" id="KW-1185">Reference proteome</keyword>
<gene>
    <name evidence="1" type="ORF">KPL71_019212</name>
</gene>
<dbReference type="Proteomes" id="UP000829398">
    <property type="component" value="Chromosome 6"/>
</dbReference>
<accession>A0ACB8K5K7</accession>
<organism evidence="1 2">
    <name type="scientific">Citrus sinensis</name>
    <name type="common">Sweet orange</name>
    <name type="synonym">Citrus aurantium var. sinensis</name>
    <dbReference type="NCBI Taxonomy" id="2711"/>
    <lineage>
        <taxon>Eukaryota</taxon>
        <taxon>Viridiplantae</taxon>
        <taxon>Streptophyta</taxon>
        <taxon>Embryophyta</taxon>
        <taxon>Tracheophyta</taxon>
        <taxon>Spermatophyta</taxon>
        <taxon>Magnoliopsida</taxon>
        <taxon>eudicotyledons</taxon>
        <taxon>Gunneridae</taxon>
        <taxon>Pentapetalae</taxon>
        <taxon>rosids</taxon>
        <taxon>malvids</taxon>
        <taxon>Sapindales</taxon>
        <taxon>Rutaceae</taxon>
        <taxon>Aurantioideae</taxon>
        <taxon>Citrus</taxon>
    </lineage>
</organism>